<sequence>MSDHHNRLGVASALEQAVYRGFAAGRLNAERRAVPQPAIAAAALAADGLYGPRPAHKPRD</sequence>
<comment type="caution">
    <text evidence="1">The sequence shown here is derived from an EMBL/GenBank/DDBJ whole genome shotgun (WGS) entry which is preliminary data.</text>
</comment>
<name>A0A4Q0M5S1_9HYPH</name>
<reference evidence="1 2" key="1">
    <citation type="submission" date="2018-12" db="EMBL/GenBank/DDBJ databases">
        <title>bacterium Hansschlegelia zhihuaiae S113.</title>
        <authorList>
            <person name="He J."/>
        </authorList>
    </citation>
    <scope>NUCLEOTIDE SEQUENCE [LARGE SCALE GENOMIC DNA]</scope>
    <source>
        <strain evidence="1 2">S 113</strain>
    </source>
</reference>
<proteinExistence type="predicted"/>
<dbReference type="RefSeq" id="WP_128779321.1">
    <property type="nucleotide sequence ID" value="NZ_RYFI01000028.1"/>
</dbReference>
<evidence type="ECO:0000313" key="1">
    <source>
        <dbReference type="EMBL" id="RXF68089.1"/>
    </source>
</evidence>
<evidence type="ECO:0000313" key="2">
    <source>
        <dbReference type="Proteomes" id="UP000289708"/>
    </source>
</evidence>
<dbReference type="EMBL" id="RYFI01000028">
    <property type="protein sequence ID" value="RXF68089.1"/>
    <property type="molecule type" value="Genomic_DNA"/>
</dbReference>
<organism evidence="1 2">
    <name type="scientific">Hansschlegelia zhihuaiae</name>
    <dbReference type="NCBI Taxonomy" id="405005"/>
    <lineage>
        <taxon>Bacteria</taxon>
        <taxon>Pseudomonadati</taxon>
        <taxon>Pseudomonadota</taxon>
        <taxon>Alphaproteobacteria</taxon>
        <taxon>Hyphomicrobiales</taxon>
        <taxon>Methylopilaceae</taxon>
        <taxon>Hansschlegelia</taxon>
    </lineage>
</organism>
<dbReference type="Proteomes" id="UP000289708">
    <property type="component" value="Unassembled WGS sequence"/>
</dbReference>
<gene>
    <name evidence="1" type="ORF">EK403_20505</name>
</gene>
<protein>
    <submittedName>
        <fullName evidence="1">Uncharacterized protein</fullName>
    </submittedName>
</protein>
<dbReference type="AlphaFoldDB" id="A0A4Q0M5S1"/>
<accession>A0A4Q0M5S1</accession>
<keyword evidence="2" id="KW-1185">Reference proteome</keyword>